<feature type="domain" description="Carrier" evidence="4">
    <location>
        <begin position="82"/>
        <end position="157"/>
    </location>
</feature>
<evidence type="ECO:0000313" key="6">
    <source>
        <dbReference type="Proteomes" id="UP000539175"/>
    </source>
</evidence>
<dbReference type="PANTHER" id="PTHR45527">
    <property type="entry name" value="NONRIBOSOMAL PEPTIDE SYNTHETASE"/>
    <property type="match status" value="1"/>
</dbReference>
<dbReference type="SMART" id="SM00823">
    <property type="entry name" value="PKS_PP"/>
    <property type="match status" value="1"/>
</dbReference>
<dbReference type="GO" id="GO:0043041">
    <property type="term" value="P:amino acid activation for nonribosomal peptide biosynthetic process"/>
    <property type="evidence" value="ECO:0007669"/>
    <property type="project" value="TreeGrafter"/>
</dbReference>
<evidence type="ECO:0000313" key="5">
    <source>
        <dbReference type="EMBL" id="MBB6254523.1"/>
    </source>
</evidence>
<dbReference type="SUPFAM" id="SSF47336">
    <property type="entry name" value="ACP-like"/>
    <property type="match status" value="1"/>
</dbReference>
<dbReference type="InterPro" id="IPR009081">
    <property type="entry name" value="PP-bd_ACP"/>
</dbReference>
<dbReference type="GO" id="GO:0005829">
    <property type="term" value="C:cytosol"/>
    <property type="evidence" value="ECO:0007669"/>
    <property type="project" value="TreeGrafter"/>
</dbReference>
<dbReference type="GO" id="GO:0003824">
    <property type="term" value="F:catalytic activity"/>
    <property type="evidence" value="ECO:0007669"/>
    <property type="project" value="InterPro"/>
</dbReference>
<dbReference type="Gene3D" id="3.30.559.30">
    <property type="entry name" value="Nonribosomal peptide synthetase, condensation domain"/>
    <property type="match status" value="1"/>
</dbReference>
<sequence length="617" mass="67132">VGQAVVVLREDRAGEKRLVGYVVARDGGCAPAALRRALAVRLPDYMVPAAILVLDALPLTPNGKLDRRALPAPDFVPTSYRGPCTPEEEILAGLFADLLGLDRVGIDDSFFDLGGNSLLALQMIGRIRSTFGVEVPIRTFFETPSVVSLAPQLGRGGTARLALSPRRDDRSNAIPLTPAQRGLWLLDQIEGPAATYNLPLALRLSGPLDAGALAGALAAVMERHESLRTLYVENDEAEAQGILLPSPLGANFTLIETGADELPARLAQAAAYAFDLSREPPCRVTLFRLAEHHHILLIVLHHIAGDGWSMAPLLRDLATAYAACRENEVPGWAPLPVQYRDYTLWQRELLGSEADPNSLAAQQLRYWQAALAGLPERLALPTDRPYSRVASRRGDHLEFSIDGTLHRRLSGLARESRATLFMMLQAGLTALLAGFGSGTDIVLGSTVAGRTDQALDDLVGYFVNTLVLRVDISGDPSTRELLTRIREVDLAAYANQDLPFQRLAELLNRPRSLPLFQVMLVLLNTVEPNFVAPAVTGELEFVTTGTAKYDLTIAFAERRSADGMFQGIQGSIEYATDLFDRDTIAHLAQQLLSLLTAMVEKPDQVISTLYSIPECKK</sequence>
<dbReference type="Pfam" id="PF13193">
    <property type="entry name" value="AMP-binding_C"/>
    <property type="match status" value="1"/>
</dbReference>
<accession>A0A7X0B2G5</accession>
<dbReference type="Gene3D" id="1.10.1200.10">
    <property type="entry name" value="ACP-like"/>
    <property type="match status" value="1"/>
</dbReference>
<dbReference type="InterPro" id="IPR001242">
    <property type="entry name" value="Condensation_dom"/>
</dbReference>
<dbReference type="GO" id="GO:0031177">
    <property type="term" value="F:phosphopantetheine binding"/>
    <property type="evidence" value="ECO:0007669"/>
    <property type="project" value="InterPro"/>
</dbReference>
<dbReference type="Gene3D" id="3.30.559.10">
    <property type="entry name" value="Chloramphenicol acetyltransferase-like domain"/>
    <property type="match status" value="1"/>
</dbReference>
<evidence type="ECO:0000256" key="3">
    <source>
        <dbReference type="ARBA" id="ARBA00022553"/>
    </source>
</evidence>
<dbReference type="SUPFAM" id="SSF56801">
    <property type="entry name" value="Acetyl-CoA synthetase-like"/>
    <property type="match status" value="1"/>
</dbReference>
<name>A0A7X0B2G5_9PROT</name>
<dbReference type="InterPro" id="IPR045851">
    <property type="entry name" value="AMP-bd_C_sf"/>
</dbReference>
<protein>
    <submittedName>
        <fullName evidence="5">Non-ribosomal peptide synthetase component F</fullName>
    </submittedName>
</protein>
<dbReference type="Pfam" id="PF00668">
    <property type="entry name" value="Condensation"/>
    <property type="match status" value="1"/>
</dbReference>
<organism evidence="5 6">
    <name type="scientific">Nitrospirillum iridis</name>
    <dbReference type="NCBI Taxonomy" id="765888"/>
    <lineage>
        <taxon>Bacteria</taxon>
        <taxon>Pseudomonadati</taxon>
        <taxon>Pseudomonadota</taxon>
        <taxon>Alphaproteobacteria</taxon>
        <taxon>Rhodospirillales</taxon>
        <taxon>Azospirillaceae</taxon>
        <taxon>Nitrospirillum</taxon>
    </lineage>
</organism>
<dbReference type="InterPro" id="IPR006162">
    <property type="entry name" value="Ppantetheine_attach_site"/>
</dbReference>
<feature type="non-terminal residue" evidence="5">
    <location>
        <position position="1"/>
    </location>
</feature>
<gene>
    <name evidence="5" type="ORF">FHS74_005113</name>
</gene>
<dbReference type="PROSITE" id="PS00012">
    <property type="entry name" value="PHOSPHOPANTETHEINE"/>
    <property type="match status" value="1"/>
</dbReference>
<dbReference type="Gene3D" id="3.30.300.30">
    <property type="match status" value="1"/>
</dbReference>
<keyword evidence="3" id="KW-0597">Phosphoprotein</keyword>
<dbReference type="GO" id="GO:0044550">
    <property type="term" value="P:secondary metabolite biosynthetic process"/>
    <property type="evidence" value="ECO:0007669"/>
    <property type="project" value="TreeGrafter"/>
</dbReference>
<dbReference type="PANTHER" id="PTHR45527:SF1">
    <property type="entry name" value="FATTY ACID SYNTHASE"/>
    <property type="match status" value="1"/>
</dbReference>
<comment type="caution">
    <text evidence="5">The sequence shown here is derived from an EMBL/GenBank/DDBJ whole genome shotgun (WGS) entry which is preliminary data.</text>
</comment>
<dbReference type="FunFam" id="1.10.1200.10:FF:000005">
    <property type="entry name" value="Nonribosomal peptide synthetase 1"/>
    <property type="match status" value="1"/>
</dbReference>
<keyword evidence="6" id="KW-1185">Reference proteome</keyword>
<dbReference type="Proteomes" id="UP000539175">
    <property type="component" value="Unassembled WGS sequence"/>
</dbReference>
<dbReference type="RefSeq" id="WP_246463362.1">
    <property type="nucleotide sequence ID" value="NZ_JACIIZ010000018.1"/>
</dbReference>
<dbReference type="InterPro" id="IPR025110">
    <property type="entry name" value="AMP-bd_C"/>
</dbReference>
<dbReference type="InterPro" id="IPR020806">
    <property type="entry name" value="PKS_PP-bd"/>
</dbReference>
<dbReference type="InterPro" id="IPR036736">
    <property type="entry name" value="ACP-like_sf"/>
</dbReference>
<reference evidence="5 6" key="1">
    <citation type="submission" date="2020-08" db="EMBL/GenBank/DDBJ databases">
        <title>Genomic Encyclopedia of Type Strains, Phase IV (KMG-IV): sequencing the most valuable type-strain genomes for metagenomic binning, comparative biology and taxonomic classification.</title>
        <authorList>
            <person name="Goeker M."/>
        </authorList>
    </citation>
    <scope>NUCLEOTIDE SEQUENCE [LARGE SCALE GENOMIC DNA]</scope>
    <source>
        <strain evidence="5 6">DSM 22198</strain>
    </source>
</reference>
<dbReference type="SUPFAM" id="SSF52777">
    <property type="entry name" value="CoA-dependent acyltransferases"/>
    <property type="match status" value="2"/>
</dbReference>
<dbReference type="InterPro" id="IPR023213">
    <property type="entry name" value="CAT-like_dom_sf"/>
</dbReference>
<dbReference type="EMBL" id="JACIIZ010000018">
    <property type="protein sequence ID" value="MBB6254523.1"/>
    <property type="molecule type" value="Genomic_DNA"/>
</dbReference>
<comment type="cofactor">
    <cofactor evidence="1">
        <name>pantetheine 4'-phosphate</name>
        <dbReference type="ChEBI" id="CHEBI:47942"/>
    </cofactor>
</comment>
<evidence type="ECO:0000259" key="4">
    <source>
        <dbReference type="PROSITE" id="PS50075"/>
    </source>
</evidence>
<dbReference type="PROSITE" id="PS50075">
    <property type="entry name" value="CARRIER"/>
    <property type="match status" value="1"/>
</dbReference>
<dbReference type="Pfam" id="PF00550">
    <property type="entry name" value="PP-binding"/>
    <property type="match status" value="1"/>
</dbReference>
<dbReference type="AlphaFoldDB" id="A0A7X0B2G5"/>
<keyword evidence="2" id="KW-0596">Phosphopantetheine</keyword>
<dbReference type="CDD" id="cd19540">
    <property type="entry name" value="LCL_NRPS-like"/>
    <property type="match status" value="1"/>
</dbReference>
<evidence type="ECO:0000256" key="1">
    <source>
        <dbReference type="ARBA" id="ARBA00001957"/>
    </source>
</evidence>
<proteinExistence type="predicted"/>
<evidence type="ECO:0000256" key="2">
    <source>
        <dbReference type="ARBA" id="ARBA00022450"/>
    </source>
</evidence>